<reference evidence="1" key="1">
    <citation type="journal article" date="2014" name="PLoS Negl. Trop. Dis.">
        <title>An updated insight into the Sialotranscriptome of Triatoma infestans: developmental stage and geographic variations.</title>
        <authorList>
            <person name="Schwarz A."/>
            <person name="Medrano-Mercado N."/>
            <person name="Schaub G.A."/>
            <person name="Struchiner C.J."/>
            <person name="Bargues M.D."/>
            <person name="Levy M.Z."/>
            <person name="Ribeiro J.M."/>
        </authorList>
    </citation>
    <scope>NUCLEOTIDE SEQUENCE</scope>
    <source>
        <strain evidence="1">Chile</strain>
        <tissue evidence="1">Salivary glands</tissue>
    </source>
</reference>
<dbReference type="InterPro" id="IPR036397">
    <property type="entry name" value="RNaseH_sf"/>
</dbReference>
<sequence>ETAFQGRLASYFVRSPSCMDLPIFLESVRSKILDIIHQSVVTHSSIKFNLWVDCTFENVHGEKMEKALKTTNKAVYLADDVNSFLDPAFAKLKKELEEAAMTKSGWSLVSVDGLRVRVSKHNPLKASTYLPLPRCIESKKACINIKNFDNKCFVYAILAKFIDGKNSERPNKYKSLENKYDFSCVNFPTSLKDIDKFESVNNISINIFGLDDNNDVYPLKVVYRELDDHRDLLLLYSNNNYHYVYIKNFNRLVSMQISKRKSSKYICKRCFTHFDERYNGESRYQNHKLFCCAHKPTRVELPTKKPFIEFEHGGYIQRVPVVIYLDFESILEPVSTCNPNPDDSFTINTHLHTPMSFGLYIKISDELDIIDHSLPKEPFIYRGPDAAKKCILYLKSIAEAVEDLYNINIAMKPLTPEEEENFNCANTCYMCDRFFTDENGKVKDHSHISGAYRGPAHNKCNLLCKKLNFVPVFCHNLSGYDAHFLITQLGYDDKEIFVIPTSGERYISFTKSISENMKLRFVDTFRFMASSLDNLVKNLANLTETSKFFSPDVMHLVTRKGVFPYEYISCWDRLGDSSLPSKEMFYSSVKGEDISEDDYQHALNVWDAFSCKTLGEYSDLYLKIDVLILSDIFEHFRTVTIGSHKLDPAYYFTLPGLSWDAMLRLTQCKLELLTEYDQILMIERGVRGGICQVSRRFAEANNHFMDDYNPSLPSTFIAYQDCNNLYGFAMNNFLPYGDFKWVEPGSLNLDCLGECDETGYILDVDIEYPPELHNSHNDLPFLAENISVEGETKLIPHFRPRKNYVCHYMILKQALAHGLKLIRINKVLQFKQSAWLAPYIQHNTELRKKATNQFEKDLYKLFNNSVFGKTMENVRNRISIKLVSNPLKLEKLTARPDCLDYVIYNKSLAAIHLAKNSILFNKPIYTGLCVLELSKLHLYWYHYNVMRPYFGADRLQLCYMDTDSFIYLIKTDNLFNDLLRMRNYLDLSNYPSSGHPLIQILCQEFNMASCDIITELQKNKAAVGKFKDEAAGVIITEFIGLRPKMYSLRLGGSKIIKKAKGVKKPVLKHSITFDDYVACLLTNEAIRHSMVMFRSKQHVMMTVQQNKVSLCPLDNKRYIIDSINTRALGHF</sequence>
<accession>A0A023EZC5</accession>
<dbReference type="Gene3D" id="3.90.1600.10">
    <property type="entry name" value="Palm domain of DNA polymerase"/>
    <property type="match status" value="1"/>
</dbReference>
<dbReference type="SUPFAM" id="SSF54060">
    <property type="entry name" value="His-Me finger endonucleases"/>
    <property type="match status" value="1"/>
</dbReference>
<dbReference type="InterPro" id="IPR023211">
    <property type="entry name" value="DNA_pol_palm_dom_sf"/>
</dbReference>
<dbReference type="GO" id="GO:0042575">
    <property type="term" value="C:DNA polymerase complex"/>
    <property type="evidence" value="ECO:0007669"/>
    <property type="project" value="UniProtKB-ARBA"/>
</dbReference>
<dbReference type="PANTHER" id="PTHR31511">
    <property type="entry name" value="PROTEIN CBG23764"/>
    <property type="match status" value="1"/>
</dbReference>
<name>A0A023EZC5_TRIIF</name>
<dbReference type="SUPFAM" id="SSF53098">
    <property type="entry name" value="Ribonuclease H-like"/>
    <property type="match status" value="1"/>
</dbReference>
<dbReference type="InterPro" id="IPR012337">
    <property type="entry name" value="RNaseH-like_sf"/>
</dbReference>
<dbReference type="PANTHER" id="PTHR31511:SF12">
    <property type="entry name" value="RHO TERMINATION FACTOR N-TERMINAL DOMAIN-CONTAINING PROTEIN"/>
    <property type="match status" value="1"/>
</dbReference>
<evidence type="ECO:0000313" key="1">
    <source>
        <dbReference type="EMBL" id="JAC14580.1"/>
    </source>
</evidence>
<feature type="non-terminal residue" evidence="1">
    <location>
        <position position="1"/>
    </location>
</feature>
<dbReference type="AlphaFoldDB" id="A0A023EZC5"/>
<dbReference type="GO" id="GO:0071897">
    <property type="term" value="P:DNA biosynthetic process"/>
    <property type="evidence" value="ECO:0007669"/>
    <property type="project" value="UniProtKB-ARBA"/>
</dbReference>
<dbReference type="EMBL" id="GBBI01004132">
    <property type="protein sequence ID" value="JAC14580.1"/>
    <property type="molecule type" value="mRNA"/>
</dbReference>
<protein>
    <submittedName>
        <fullName evidence="1">Putative dna polymerase type b</fullName>
    </submittedName>
</protein>
<feature type="non-terminal residue" evidence="1">
    <location>
        <position position="1131"/>
    </location>
</feature>
<organism evidence="1">
    <name type="scientific">Triatoma infestans</name>
    <name type="common">Assassin bug</name>
    <dbReference type="NCBI Taxonomy" id="30076"/>
    <lineage>
        <taxon>Eukaryota</taxon>
        <taxon>Metazoa</taxon>
        <taxon>Ecdysozoa</taxon>
        <taxon>Arthropoda</taxon>
        <taxon>Hexapoda</taxon>
        <taxon>Insecta</taxon>
        <taxon>Pterygota</taxon>
        <taxon>Neoptera</taxon>
        <taxon>Paraneoptera</taxon>
        <taxon>Hemiptera</taxon>
        <taxon>Heteroptera</taxon>
        <taxon>Panheteroptera</taxon>
        <taxon>Cimicomorpha</taxon>
        <taxon>Reduviidae</taxon>
        <taxon>Triatominae</taxon>
        <taxon>Triatoma</taxon>
    </lineage>
</organism>
<dbReference type="SUPFAM" id="SSF56672">
    <property type="entry name" value="DNA/RNA polymerases"/>
    <property type="match status" value="1"/>
</dbReference>
<dbReference type="Gene3D" id="3.30.420.10">
    <property type="entry name" value="Ribonuclease H-like superfamily/Ribonuclease H"/>
    <property type="match status" value="1"/>
</dbReference>
<dbReference type="InterPro" id="IPR043502">
    <property type="entry name" value="DNA/RNA_pol_sf"/>
</dbReference>
<dbReference type="InterPro" id="IPR044925">
    <property type="entry name" value="His-Me_finger_sf"/>
</dbReference>
<proteinExistence type="evidence at transcript level"/>
<dbReference type="GO" id="GO:0003676">
    <property type="term" value="F:nucleic acid binding"/>
    <property type="evidence" value="ECO:0007669"/>
    <property type="project" value="InterPro"/>
</dbReference>